<dbReference type="AlphaFoldDB" id="A0A182WPS2"/>
<proteinExistence type="predicted"/>
<evidence type="ECO:0000313" key="2">
    <source>
        <dbReference type="Proteomes" id="UP000075920"/>
    </source>
</evidence>
<dbReference type="VEuPathDB" id="VectorBase:AMIN014665"/>
<organism evidence="1 2">
    <name type="scientific">Anopheles minimus</name>
    <dbReference type="NCBI Taxonomy" id="112268"/>
    <lineage>
        <taxon>Eukaryota</taxon>
        <taxon>Metazoa</taxon>
        <taxon>Ecdysozoa</taxon>
        <taxon>Arthropoda</taxon>
        <taxon>Hexapoda</taxon>
        <taxon>Insecta</taxon>
        <taxon>Pterygota</taxon>
        <taxon>Neoptera</taxon>
        <taxon>Endopterygota</taxon>
        <taxon>Diptera</taxon>
        <taxon>Nematocera</taxon>
        <taxon>Culicoidea</taxon>
        <taxon>Culicidae</taxon>
        <taxon>Anophelinae</taxon>
        <taxon>Anopheles</taxon>
    </lineage>
</organism>
<keyword evidence="2" id="KW-1185">Reference proteome</keyword>
<dbReference type="EnsemblMetazoa" id="AMIN014665-RA">
    <property type="protein sequence ID" value="AMIN014665-PA"/>
    <property type="gene ID" value="AMIN014665"/>
</dbReference>
<sequence length="131" mass="14341">MWRTADRPQSASQPAASGFISLQAARSDRHKTRLSWCVAVLLATSVIRWRHLPQCVWGSERRAVKRIGTGVYRSGIRISDHEAGWNGARSKPPRPGLAASVSPSVYGAACIVLRGTERSKPNGTETTTVFR</sequence>
<accession>A0A182WPS2</accession>
<protein>
    <submittedName>
        <fullName evidence="1">Uncharacterized protein</fullName>
    </submittedName>
</protein>
<reference evidence="1" key="2">
    <citation type="submission" date="2020-05" db="UniProtKB">
        <authorList>
            <consortium name="EnsemblMetazoa"/>
        </authorList>
    </citation>
    <scope>IDENTIFICATION</scope>
    <source>
        <strain evidence="1">MINIMUS1</strain>
    </source>
</reference>
<name>A0A182WPS2_9DIPT</name>
<evidence type="ECO:0000313" key="1">
    <source>
        <dbReference type="EnsemblMetazoa" id="AMIN014665-PA"/>
    </source>
</evidence>
<dbReference type="Proteomes" id="UP000075920">
    <property type="component" value="Unassembled WGS sequence"/>
</dbReference>
<reference evidence="2" key="1">
    <citation type="submission" date="2013-03" db="EMBL/GenBank/DDBJ databases">
        <title>The Genome Sequence of Anopheles minimus MINIMUS1.</title>
        <authorList>
            <consortium name="The Broad Institute Genomics Platform"/>
            <person name="Neafsey D.E."/>
            <person name="Walton C."/>
            <person name="Walker B."/>
            <person name="Young S.K."/>
            <person name="Zeng Q."/>
            <person name="Gargeya S."/>
            <person name="Fitzgerald M."/>
            <person name="Haas B."/>
            <person name="Abouelleil A."/>
            <person name="Allen A.W."/>
            <person name="Alvarado L."/>
            <person name="Arachchi H.M."/>
            <person name="Berlin A.M."/>
            <person name="Chapman S.B."/>
            <person name="Gainer-Dewar J."/>
            <person name="Goldberg J."/>
            <person name="Griggs A."/>
            <person name="Gujja S."/>
            <person name="Hansen M."/>
            <person name="Howarth C."/>
            <person name="Imamovic A."/>
            <person name="Ireland A."/>
            <person name="Larimer J."/>
            <person name="McCowan C."/>
            <person name="Murphy C."/>
            <person name="Pearson M."/>
            <person name="Poon T.W."/>
            <person name="Priest M."/>
            <person name="Roberts A."/>
            <person name="Saif S."/>
            <person name="Shea T."/>
            <person name="Sisk P."/>
            <person name="Sykes S."/>
            <person name="Wortman J."/>
            <person name="Nusbaum C."/>
            <person name="Birren B."/>
        </authorList>
    </citation>
    <scope>NUCLEOTIDE SEQUENCE [LARGE SCALE GENOMIC DNA]</scope>
    <source>
        <strain evidence="2">MINIMUS1</strain>
    </source>
</reference>